<reference evidence="2" key="1">
    <citation type="submission" date="2020-12" db="EMBL/GenBank/DDBJ databases">
        <title>Genome public.</title>
        <authorList>
            <person name="Sun Q."/>
        </authorList>
    </citation>
    <scope>NUCLEOTIDE SEQUENCE</scope>
    <source>
        <strain evidence="2">CCM 8863</strain>
    </source>
</reference>
<dbReference type="RefSeq" id="WP_198739014.1">
    <property type="nucleotide sequence ID" value="NZ_JAEIOS010000013.1"/>
</dbReference>
<dbReference type="AlphaFoldDB" id="A0A934M7X6"/>
<accession>A0A934M7X6</accession>
<feature type="transmembrane region" description="Helical" evidence="1">
    <location>
        <begin position="12"/>
        <end position="32"/>
    </location>
</feature>
<keyword evidence="1" id="KW-0472">Membrane</keyword>
<name>A0A934M7X6_9CORY</name>
<organism evidence="2 3">
    <name type="scientific">Corynebacterium meridianum</name>
    <dbReference type="NCBI Taxonomy" id="2765363"/>
    <lineage>
        <taxon>Bacteria</taxon>
        <taxon>Bacillati</taxon>
        <taxon>Actinomycetota</taxon>
        <taxon>Actinomycetes</taxon>
        <taxon>Mycobacteriales</taxon>
        <taxon>Corynebacteriaceae</taxon>
        <taxon>Corynebacterium</taxon>
    </lineage>
</organism>
<evidence type="ECO:0000256" key="1">
    <source>
        <dbReference type="SAM" id="Phobius"/>
    </source>
</evidence>
<protein>
    <recommendedName>
        <fullName evidence="4">Alkaline shock response membrane anchor protein AmaP</fullName>
    </recommendedName>
</protein>
<keyword evidence="1" id="KW-1133">Transmembrane helix</keyword>
<keyword evidence="1" id="KW-0812">Transmembrane</keyword>
<dbReference type="Proteomes" id="UP000645966">
    <property type="component" value="Unassembled WGS sequence"/>
</dbReference>
<gene>
    <name evidence="2" type="ORF">JDV75_09695</name>
</gene>
<dbReference type="EMBL" id="JAEIOS010000013">
    <property type="protein sequence ID" value="MBI8990022.1"/>
    <property type="molecule type" value="Genomic_DNA"/>
</dbReference>
<evidence type="ECO:0008006" key="4">
    <source>
        <dbReference type="Google" id="ProtNLM"/>
    </source>
</evidence>
<proteinExistence type="predicted"/>
<evidence type="ECO:0000313" key="2">
    <source>
        <dbReference type="EMBL" id="MBI8990022.1"/>
    </source>
</evidence>
<feature type="transmembrane region" description="Helical" evidence="1">
    <location>
        <begin position="57"/>
        <end position="78"/>
    </location>
</feature>
<evidence type="ECO:0000313" key="3">
    <source>
        <dbReference type="Proteomes" id="UP000645966"/>
    </source>
</evidence>
<comment type="caution">
    <text evidence="2">The sequence shown here is derived from an EMBL/GenBank/DDBJ whole genome shotgun (WGS) entry which is preliminary data.</text>
</comment>
<keyword evidence="3" id="KW-1185">Reference proteome</keyword>
<sequence>MSHGLAFIDRLLVLVAGLALTFLGVWSIGLFFDVPEAQRVSEYADQEMWANAPDLDWYDWALVGVLVSGIIIGLWLIVANIRRRSVSVVNSAASTEMGDISFNLGTLADAVADSLEDTHGVSKVRKRVVIDRGLTTMEFTVDAASDCSVPGIHTAIEQAERDLRDAIGPSDAATSYRIHIGRVPQNHEL</sequence>